<gene>
    <name evidence="1" type="ORF">H6A60_12575</name>
</gene>
<reference evidence="1 2" key="1">
    <citation type="journal article" date="2021" name="Sci. Rep.">
        <title>The distribution of antibiotic resistance genes in chicken gut microbiota commensals.</title>
        <authorList>
            <person name="Juricova H."/>
            <person name="Matiasovicova J."/>
            <person name="Kubasova T."/>
            <person name="Cejkova D."/>
            <person name="Rychlik I."/>
        </authorList>
    </citation>
    <scope>NUCLEOTIDE SEQUENCE [LARGE SCALE GENOMIC DNA]</scope>
    <source>
        <strain evidence="1 2">An829</strain>
    </source>
</reference>
<dbReference type="Proteomes" id="UP000715095">
    <property type="component" value="Unassembled WGS sequence"/>
</dbReference>
<accession>A0ABS2DVD1</accession>
<dbReference type="EMBL" id="JACJJC010000304">
    <property type="protein sequence ID" value="MBM6705299.1"/>
    <property type="molecule type" value="Genomic_DNA"/>
</dbReference>
<evidence type="ECO:0000313" key="2">
    <source>
        <dbReference type="Proteomes" id="UP000715095"/>
    </source>
</evidence>
<comment type="caution">
    <text evidence="1">The sequence shown here is derived from an EMBL/GenBank/DDBJ whole genome shotgun (WGS) entry which is preliminary data.</text>
</comment>
<feature type="non-terminal residue" evidence="1">
    <location>
        <position position="1"/>
    </location>
</feature>
<sequence length="95" mass="11267">YKIDTTKPYLIKPLRRFSRKFEEKIESITIKTATRQITLTGEANEDLIRNKTIDSLKEENEKLKNKIEILRNGVSFKIGRFLTFLPREIINLTRK</sequence>
<name>A0ABS2DVD1_9BURK</name>
<protein>
    <submittedName>
        <fullName evidence="1">Uncharacterized protein</fullName>
    </submittedName>
</protein>
<proteinExistence type="predicted"/>
<dbReference type="RefSeq" id="WP_205105200.1">
    <property type="nucleotide sequence ID" value="NZ_JACJJC010000304.1"/>
</dbReference>
<organism evidence="1 2">
    <name type="scientific">Sutterella massiliensis</name>
    <dbReference type="NCBI Taxonomy" id="1816689"/>
    <lineage>
        <taxon>Bacteria</taxon>
        <taxon>Pseudomonadati</taxon>
        <taxon>Pseudomonadota</taxon>
        <taxon>Betaproteobacteria</taxon>
        <taxon>Burkholderiales</taxon>
        <taxon>Sutterellaceae</taxon>
        <taxon>Sutterella</taxon>
    </lineage>
</organism>
<keyword evidence="2" id="KW-1185">Reference proteome</keyword>
<evidence type="ECO:0000313" key="1">
    <source>
        <dbReference type="EMBL" id="MBM6705299.1"/>
    </source>
</evidence>